<protein>
    <submittedName>
        <fullName evidence="1">Uncharacterized protein</fullName>
    </submittedName>
</protein>
<organism evidence="1 2">
    <name type="scientific">Cuscuta europaea</name>
    <name type="common">European dodder</name>
    <dbReference type="NCBI Taxonomy" id="41803"/>
    <lineage>
        <taxon>Eukaryota</taxon>
        <taxon>Viridiplantae</taxon>
        <taxon>Streptophyta</taxon>
        <taxon>Embryophyta</taxon>
        <taxon>Tracheophyta</taxon>
        <taxon>Spermatophyta</taxon>
        <taxon>Magnoliopsida</taxon>
        <taxon>eudicotyledons</taxon>
        <taxon>Gunneridae</taxon>
        <taxon>Pentapetalae</taxon>
        <taxon>asterids</taxon>
        <taxon>lamiids</taxon>
        <taxon>Solanales</taxon>
        <taxon>Convolvulaceae</taxon>
        <taxon>Cuscuteae</taxon>
        <taxon>Cuscuta</taxon>
        <taxon>Cuscuta subgen. Cuscuta</taxon>
    </lineage>
</organism>
<sequence>MDLVNKSGKYSQKFKGFTGTSDPLGKKLNNSKTRAELGWEPKYRSFAEFLEVSE</sequence>
<dbReference type="Proteomes" id="UP001152484">
    <property type="component" value="Unassembled WGS sequence"/>
</dbReference>
<proteinExistence type="predicted"/>
<dbReference type="EMBL" id="CAMAPE010000052">
    <property type="protein sequence ID" value="CAH9109068.1"/>
    <property type="molecule type" value="Genomic_DNA"/>
</dbReference>
<keyword evidence="2" id="KW-1185">Reference proteome</keyword>
<comment type="caution">
    <text evidence="1">The sequence shown here is derived from an EMBL/GenBank/DDBJ whole genome shotgun (WGS) entry which is preliminary data.</text>
</comment>
<dbReference type="AlphaFoldDB" id="A0A9P0ZR33"/>
<dbReference type="OrthoDB" id="674948at2759"/>
<evidence type="ECO:0000313" key="2">
    <source>
        <dbReference type="Proteomes" id="UP001152484"/>
    </source>
</evidence>
<evidence type="ECO:0000313" key="1">
    <source>
        <dbReference type="EMBL" id="CAH9109068.1"/>
    </source>
</evidence>
<reference evidence="1" key="1">
    <citation type="submission" date="2022-07" db="EMBL/GenBank/DDBJ databases">
        <authorList>
            <person name="Macas J."/>
            <person name="Novak P."/>
            <person name="Neumann P."/>
        </authorList>
    </citation>
    <scope>NUCLEOTIDE SEQUENCE</scope>
</reference>
<gene>
    <name evidence="1" type="ORF">CEURO_LOCUS18354</name>
</gene>
<accession>A0A9P0ZR33</accession>
<name>A0A9P0ZR33_CUSEU</name>